<dbReference type="AlphaFoldDB" id="A0A1H4UA61"/>
<organism evidence="1 2">
    <name type="scientific">Pseudomonas frederiksbergensis</name>
    <dbReference type="NCBI Taxonomy" id="104087"/>
    <lineage>
        <taxon>Bacteria</taxon>
        <taxon>Pseudomonadati</taxon>
        <taxon>Pseudomonadota</taxon>
        <taxon>Gammaproteobacteria</taxon>
        <taxon>Pseudomonadales</taxon>
        <taxon>Pseudomonadaceae</taxon>
        <taxon>Pseudomonas</taxon>
    </lineage>
</organism>
<evidence type="ECO:0000313" key="1">
    <source>
        <dbReference type="EMBL" id="SEC65543.1"/>
    </source>
</evidence>
<dbReference type="Proteomes" id="UP000183114">
    <property type="component" value="Unassembled WGS sequence"/>
</dbReference>
<name>A0A1H4UA61_9PSED</name>
<evidence type="ECO:0000313" key="2">
    <source>
        <dbReference type="Proteomes" id="UP000183114"/>
    </source>
</evidence>
<reference evidence="1 2" key="1">
    <citation type="submission" date="2016-10" db="EMBL/GenBank/DDBJ databases">
        <authorList>
            <person name="de Groot N.N."/>
        </authorList>
    </citation>
    <scope>NUCLEOTIDE SEQUENCE [LARGE SCALE GENOMIC DNA]</scope>
    <source>
        <strain evidence="1 2">BS3655</strain>
    </source>
</reference>
<accession>A0A1H4UA61</accession>
<protein>
    <submittedName>
        <fullName evidence="1">Uncharacterized protein</fullName>
    </submittedName>
</protein>
<gene>
    <name evidence="1" type="ORF">SAMN04490185_1829</name>
</gene>
<proteinExistence type="predicted"/>
<sequence length="79" mass="8871">MSGFFIVQHLSESLIPGFGLSSFGCAQPTNFFRISLQWPVYFDAISSLDKMFVRISNDFTEDPHRTAGQIQLGKRLAEA</sequence>
<dbReference type="EMBL" id="FNTF01000002">
    <property type="protein sequence ID" value="SEC65543.1"/>
    <property type="molecule type" value="Genomic_DNA"/>
</dbReference>